<protein>
    <submittedName>
        <fullName evidence="2">Maturase K</fullName>
    </submittedName>
</protein>
<name>A0A1I7SNH0_BURXY</name>
<sequence length="22" mass="2491">VQILMLEIHNFDSEGHGGRKIP</sequence>
<evidence type="ECO:0000313" key="2">
    <source>
        <dbReference type="WBParaSite" id="BXY_1461000.1"/>
    </source>
</evidence>
<dbReference type="Proteomes" id="UP000095284">
    <property type="component" value="Unplaced"/>
</dbReference>
<evidence type="ECO:0000313" key="1">
    <source>
        <dbReference type="Proteomes" id="UP000095284"/>
    </source>
</evidence>
<organism evidence="1 2">
    <name type="scientific">Bursaphelenchus xylophilus</name>
    <name type="common">Pinewood nematode worm</name>
    <name type="synonym">Aphelenchoides xylophilus</name>
    <dbReference type="NCBI Taxonomy" id="6326"/>
    <lineage>
        <taxon>Eukaryota</taxon>
        <taxon>Metazoa</taxon>
        <taxon>Ecdysozoa</taxon>
        <taxon>Nematoda</taxon>
        <taxon>Chromadorea</taxon>
        <taxon>Rhabditida</taxon>
        <taxon>Tylenchina</taxon>
        <taxon>Tylenchomorpha</taxon>
        <taxon>Aphelenchoidea</taxon>
        <taxon>Aphelenchoididae</taxon>
        <taxon>Bursaphelenchus</taxon>
    </lineage>
</organism>
<accession>A0A1I7SNH0</accession>
<proteinExistence type="predicted"/>
<dbReference type="WBParaSite" id="BXY_1461000.1">
    <property type="protein sequence ID" value="BXY_1461000.1"/>
    <property type="gene ID" value="BXY_1461000"/>
</dbReference>
<dbReference type="AlphaFoldDB" id="A0A1I7SNH0"/>
<reference evidence="2" key="1">
    <citation type="submission" date="2016-11" db="UniProtKB">
        <authorList>
            <consortium name="WormBaseParasite"/>
        </authorList>
    </citation>
    <scope>IDENTIFICATION</scope>
</reference>